<evidence type="ECO:0000256" key="7">
    <source>
        <dbReference type="ARBA" id="ARBA00023157"/>
    </source>
</evidence>
<reference evidence="14" key="1">
    <citation type="journal article" date="2020" name="Stud. Mycol.">
        <title>101 Dothideomycetes genomes: A test case for predicting lifestyles and emergence of pathogens.</title>
        <authorList>
            <person name="Haridas S."/>
            <person name="Albert R."/>
            <person name="Binder M."/>
            <person name="Bloem J."/>
            <person name="LaButti K."/>
            <person name="Salamov A."/>
            <person name="Andreopoulos B."/>
            <person name="Baker S."/>
            <person name="Barry K."/>
            <person name="Bills G."/>
            <person name="Bluhm B."/>
            <person name="Cannon C."/>
            <person name="Castanera R."/>
            <person name="Culley D."/>
            <person name="Daum C."/>
            <person name="Ezra D."/>
            <person name="Gonzalez J."/>
            <person name="Henrissat B."/>
            <person name="Kuo A."/>
            <person name="Liang C."/>
            <person name="Lipzen A."/>
            <person name="Lutzoni F."/>
            <person name="Magnuson J."/>
            <person name="Mondo S."/>
            <person name="Nolan M."/>
            <person name="Ohm R."/>
            <person name="Pangilinan J."/>
            <person name="Park H.-J."/>
            <person name="Ramirez L."/>
            <person name="Alfaro M."/>
            <person name="Sun H."/>
            <person name="Tritt A."/>
            <person name="Yoshinaga Y."/>
            <person name="Zwiers L.-H."/>
            <person name="Turgeon B."/>
            <person name="Goodwin S."/>
            <person name="Spatafora J."/>
            <person name="Crous P."/>
            <person name="Grigoriev I."/>
        </authorList>
    </citation>
    <scope>NUCLEOTIDE SEQUENCE [LARGE SCALE GENOMIC DNA]</scope>
    <source>
        <strain evidence="14">CECT 20119</strain>
    </source>
</reference>
<feature type="transmembrane region" description="Helical" evidence="10">
    <location>
        <begin position="291"/>
        <end position="316"/>
    </location>
</feature>
<dbReference type="GO" id="GO:0000139">
    <property type="term" value="C:Golgi membrane"/>
    <property type="evidence" value="ECO:0007669"/>
    <property type="project" value="UniProtKB-SubCell"/>
</dbReference>
<name>A0A6A6G9M8_9PEZI</name>
<keyword evidence="13" id="KW-0675">Receptor</keyword>
<dbReference type="PROSITE" id="PS51914">
    <property type="entry name" value="MRH"/>
    <property type="match status" value="1"/>
</dbReference>
<protein>
    <submittedName>
        <fullName evidence="13">Mannose-6-phosphate receptor binding domain-containing protein</fullName>
    </submittedName>
</protein>
<dbReference type="GO" id="GO:0005770">
    <property type="term" value="C:late endosome"/>
    <property type="evidence" value="ECO:0007669"/>
    <property type="project" value="TreeGrafter"/>
</dbReference>
<evidence type="ECO:0000256" key="8">
    <source>
        <dbReference type="ARBA" id="ARBA00023180"/>
    </source>
</evidence>
<evidence type="ECO:0000256" key="2">
    <source>
        <dbReference type="ARBA" id="ARBA00022448"/>
    </source>
</evidence>
<comment type="subcellular location">
    <subcellularLocation>
        <location evidence="1">Endomembrane system</location>
    </subcellularLocation>
</comment>
<dbReference type="AlphaFoldDB" id="A0A6A6G9M8"/>
<evidence type="ECO:0000256" key="11">
    <source>
        <dbReference type="SAM" id="SignalP"/>
    </source>
</evidence>
<evidence type="ECO:0000256" key="9">
    <source>
        <dbReference type="SAM" id="MobiDB-lite"/>
    </source>
</evidence>
<sequence>MQLLYYSLAFALPVLAASGSDEKKAPPRTPCAIKSPTTGAFFDLNAVRIELPPEGKKPPSDQRNVSWPARGWDYGANFTLNICGPVIEKLEDVVGVPDSRWKNVSAFYEKGGKTYSIGQQSDEPIIRGRKLVLNYTHGSPCPSLPKSTLARGLDDLEEREIVGDDDDDDDKKKPSGKRPSQDDDDDEPAKKKPSEMTGRRKNTIISLLCASDPLAPPMAISFVASPDSCTYFFEARTPAACGGVETAQQTLSPGGVFGVIAMIAVLVYLVGGCVYQRTVMHQRGWRQLPNYSLWAGIGGFFADIFIIATSSCARFFPGREGYNRLSTNGFPGSGGSGRRGRNDSEDENRLIDQLDEEWDD</sequence>
<evidence type="ECO:0000259" key="12">
    <source>
        <dbReference type="PROSITE" id="PS51914"/>
    </source>
</evidence>
<dbReference type="Pfam" id="PF02157">
    <property type="entry name" value="Man-6-P_recep"/>
    <property type="match status" value="1"/>
</dbReference>
<gene>
    <name evidence="13" type="ORF">BDZ85DRAFT_127339</name>
</gene>
<evidence type="ECO:0000256" key="6">
    <source>
        <dbReference type="ARBA" id="ARBA00023136"/>
    </source>
</evidence>
<dbReference type="SUPFAM" id="SSF50911">
    <property type="entry name" value="Mannose 6-phosphate receptor domain"/>
    <property type="match status" value="1"/>
</dbReference>
<dbReference type="GO" id="GO:0007034">
    <property type="term" value="P:vacuolar transport"/>
    <property type="evidence" value="ECO:0007669"/>
    <property type="project" value="TreeGrafter"/>
</dbReference>
<dbReference type="Proteomes" id="UP000799538">
    <property type="component" value="Unassembled WGS sequence"/>
</dbReference>
<feature type="signal peptide" evidence="11">
    <location>
        <begin position="1"/>
        <end position="19"/>
    </location>
</feature>
<dbReference type="OrthoDB" id="4504960at2759"/>
<keyword evidence="6 10" id="KW-0472">Membrane</keyword>
<feature type="chain" id="PRO_5025428875" evidence="11">
    <location>
        <begin position="20"/>
        <end position="360"/>
    </location>
</feature>
<keyword evidence="3 10" id="KW-0812">Transmembrane</keyword>
<dbReference type="PANTHER" id="PTHR15071:SF0">
    <property type="entry name" value="MANNOSE 6-PHOSPHATE RECEPTOR-LIKE PROTEIN 1"/>
    <property type="match status" value="1"/>
</dbReference>
<feature type="transmembrane region" description="Helical" evidence="10">
    <location>
        <begin position="251"/>
        <end position="270"/>
    </location>
</feature>
<feature type="region of interest" description="Disordered" evidence="9">
    <location>
        <begin position="158"/>
        <end position="197"/>
    </location>
</feature>
<evidence type="ECO:0000256" key="10">
    <source>
        <dbReference type="SAM" id="Phobius"/>
    </source>
</evidence>
<dbReference type="InterPro" id="IPR009011">
    <property type="entry name" value="Man6P_isomerase_rcpt-bd_dom_sf"/>
</dbReference>
<feature type="compositionally biased region" description="Basic and acidic residues" evidence="9">
    <location>
        <begin position="188"/>
        <end position="197"/>
    </location>
</feature>
<dbReference type="EMBL" id="ML992508">
    <property type="protein sequence ID" value="KAF2222387.1"/>
    <property type="molecule type" value="Genomic_DNA"/>
</dbReference>
<feature type="compositionally biased region" description="Acidic residues" evidence="9">
    <location>
        <begin position="158"/>
        <end position="169"/>
    </location>
</feature>
<keyword evidence="5 10" id="KW-1133">Transmembrane helix</keyword>
<evidence type="ECO:0000313" key="13">
    <source>
        <dbReference type="EMBL" id="KAF2222387.1"/>
    </source>
</evidence>
<dbReference type="GO" id="GO:0010008">
    <property type="term" value="C:endosome membrane"/>
    <property type="evidence" value="ECO:0007669"/>
    <property type="project" value="UniProtKB-SubCell"/>
</dbReference>
<dbReference type="PANTHER" id="PTHR15071">
    <property type="entry name" value="MANNOSE-6-PHOSPHATE RECEPTOR FAMILY MEMBER"/>
    <property type="match status" value="1"/>
</dbReference>
<evidence type="ECO:0000256" key="1">
    <source>
        <dbReference type="ARBA" id="ARBA00004308"/>
    </source>
</evidence>
<keyword evidence="2" id="KW-0813">Transport</keyword>
<feature type="compositionally biased region" description="Basic and acidic residues" evidence="9">
    <location>
        <begin position="340"/>
        <end position="352"/>
    </location>
</feature>
<accession>A0A6A6G9M8</accession>
<feature type="region of interest" description="Disordered" evidence="9">
    <location>
        <begin position="326"/>
        <end position="360"/>
    </location>
</feature>
<keyword evidence="14" id="KW-1185">Reference proteome</keyword>
<evidence type="ECO:0000256" key="3">
    <source>
        <dbReference type="ARBA" id="ARBA00022692"/>
    </source>
</evidence>
<keyword evidence="8" id="KW-0325">Glycoprotein</keyword>
<dbReference type="Gene3D" id="2.70.130.10">
    <property type="entry name" value="Mannose-6-phosphate receptor binding domain"/>
    <property type="match status" value="2"/>
</dbReference>
<feature type="domain" description="MRH" evidence="12">
    <location>
        <begin position="29"/>
        <end position="243"/>
    </location>
</feature>
<dbReference type="InterPro" id="IPR044865">
    <property type="entry name" value="MRH_dom"/>
</dbReference>
<keyword evidence="4 11" id="KW-0732">Signal</keyword>
<evidence type="ECO:0000313" key="14">
    <source>
        <dbReference type="Proteomes" id="UP000799538"/>
    </source>
</evidence>
<dbReference type="InterPro" id="IPR028927">
    <property type="entry name" value="Man-6-P_rcpt"/>
</dbReference>
<proteinExistence type="predicted"/>
<evidence type="ECO:0000256" key="5">
    <source>
        <dbReference type="ARBA" id="ARBA00022989"/>
    </source>
</evidence>
<keyword evidence="7" id="KW-1015">Disulfide bond</keyword>
<evidence type="ECO:0000256" key="4">
    <source>
        <dbReference type="ARBA" id="ARBA00022729"/>
    </source>
</evidence>
<organism evidence="13 14">
    <name type="scientific">Elsinoe ampelina</name>
    <dbReference type="NCBI Taxonomy" id="302913"/>
    <lineage>
        <taxon>Eukaryota</taxon>
        <taxon>Fungi</taxon>
        <taxon>Dikarya</taxon>
        <taxon>Ascomycota</taxon>
        <taxon>Pezizomycotina</taxon>
        <taxon>Dothideomycetes</taxon>
        <taxon>Dothideomycetidae</taxon>
        <taxon>Myriangiales</taxon>
        <taxon>Elsinoaceae</taxon>
        <taxon>Elsinoe</taxon>
    </lineage>
</organism>